<dbReference type="AlphaFoldDB" id="A0A2M4C8H3"/>
<feature type="region of interest" description="Disordered" evidence="1">
    <location>
        <begin position="73"/>
        <end position="102"/>
    </location>
</feature>
<evidence type="ECO:0000256" key="1">
    <source>
        <dbReference type="SAM" id="MobiDB-lite"/>
    </source>
</evidence>
<dbReference type="EMBL" id="GGFJ01012482">
    <property type="protein sequence ID" value="MBW61623.1"/>
    <property type="molecule type" value="Transcribed_RNA"/>
</dbReference>
<name>A0A2M4C8H3_9DIPT</name>
<accession>A0A2M4C8H3</accession>
<reference evidence="2" key="1">
    <citation type="submission" date="2018-01" db="EMBL/GenBank/DDBJ databases">
        <title>An insight into the sialome of Amazonian anophelines.</title>
        <authorList>
            <person name="Ribeiro J.M."/>
            <person name="Scarpassa V."/>
            <person name="Calvo E."/>
        </authorList>
    </citation>
    <scope>NUCLEOTIDE SEQUENCE</scope>
    <source>
        <tissue evidence="2">Salivary glands</tissue>
    </source>
</reference>
<organism evidence="2">
    <name type="scientific">Anopheles marajoara</name>
    <dbReference type="NCBI Taxonomy" id="58244"/>
    <lineage>
        <taxon>Eukaryota</taxon>
        <taxon>Metazoa</taxon>
        <taxon>Ecdysozoa</taxon>
        <taxon>Arthropoda</taxon>
        <taxon>Hexapoda</taxon>
        <taxon>Insecta</taxon>
        <taxon>Pterygota</taxon>
        <taxon>Neoptera</taxon>
        <taxon>Endopterygota</taxon>
        <taxon>Diptera</taxon>
        <taxon>Nematocera</taxon>
        <taxon>Culicoidea</taxon>
        <taxon>Culicidae</taxon>
        <taxon>Anophelinae</taxon>
        <taxon>Anopheles</taxon>
    </lineage>
</organism>
<protein>
    <submittedName>
        <fullName evidence="2">Putative secreted protein</fullName>
    </submittedName>
</protein>
<feature type="compositionally biased region" description="Basic and acidic residues" evidence="1">
    <location>
        <begin position="73"/>
        <end position="90"/>
    </location>
</feature>
<sequence length="102" mass="10891">MSASMLSMALRSPCVPLLAAASARPGVAKRAAVEFARGVGVVRETASAGAPFSSCWFISGATLSAHFTNSLSDKQKLSDAIQSRDRESRKFPPFRRSSMAKR</sequence>
<proteinExistence type="predicted"/>
<evidence type="ECO:0000313" key="2">
    <source>
        <dbReference type="EMBL" id="MBW61623.1"/>
    </source>
</evidence>